<comment type="subcellular location">
    <subcellularLocation>
        <location evidence="9">Cell membrane</location>
        <topology evidence="9">Multi-pass membrane protein</topology>
    </subcellularLocation>
    <subcellularLocation>
        <location evidence="1">Membrane</location>
        <topology evidence="1">Multi-pass membrane protein</topology>
    </subcellularLocation>
</comment>
<keyword evidence="9" id="KW-1003">Cell membrane</keyword>
<dbReference type="NCBIfam" id="TIGR00400">
    <property type="entry name" value="mgtE"/>
    <property type="match status" value="1"/>
</dbReference>
<keyword evidence="3 9" id="KW-0813">Transport</keyword>
<dbReference type="PANTHER" id="PTHR43773">
    <property type="entry name" value="MAGNESIUM TRANSPORTER MGTE"/>
    <property type="match status" value="1"/>
</dbReference>
<dbReference type="AlphaFoldDB" id="A0A9D1CSJ8"/>
<comment type="subunit">
    <text evidence="9">Homodimer.</text>
</comment>
<dbReference type="Pfam" id="PF00571">
    <property type="entry name" value="CBS"/>
    <property type="match status" value="1"/>
</dbReference>
<dbReference type="PROSITE" id="PS51371">
    <property type="entry name" value="CBS"/>
    <property type="match status" value="1"/>
</dbReference>
<evidence type="ECO:0000256" key="8">
    <source>
        <dbReference type="PROSITE-ProRule" id="PRU00703"/>
    </source>
</evidence>
<comment type="similarity">
    <text evidence="2 9">Belongs to the SLC41A transporter family.</text>
</comment>
<dbReference type="InterPro" id="IPR006668">
    <property type="entry name" value="Mg_transptr_MgtE_intracell_dom"/>
</dbReference>
<dbReference type="Gene3D" id="3.10.580.10">
    <property type="entry name" value="CBS-domain"/>
    <property type="match status" value="1"/>
</dbReference>
<dbReference type="GO" id="GO:0005886">
    <property type="term" value="C:plasma membrane"/>
    <property type="evidence" value="ECO:0007669"/>
    <property type="project" value="UniProtKB-SubCell"/>
</dbReference>
<dbReference type="Pfam" id="PF01769">
    <property type="entry name" value="MgtE"/>
    <property type="match status" value="1"/>
</dbReference>
<keyword evidence="6 9" id="KW-1133">Transmembrane helix</keyword>
<dbReference type="GO" id="GO:0046872">
    <property type="term" value="F:metal ion binding"/>
    <property type="evidence" value="ECO:0007669"/>
    <property type="project" value="UniProtKB-KW"/>
</dbReference>
<gene>
    <name evidence="11" type="primary">mgtE</name>
    <name evidence="11" type="ORF">IAB77_05420</name>
</gene>
<dbReference type="SUPFAM" id="SSF158791">
    <property type="entry name" value="MgtE N-terminal domain-like"/>
    <property type="match status" value="1"/>
</dbReference>
<dbReference type="Gene3D" id="1.25.60.10">
    <property type="entry name" value="MgtE N-terminal domain-like"/>
    <property type="match status" value="1"/>
</dbReference>
<dbReference type="PANTHER" id="PTHR43773:SF1">
    <property type="entry name" value="MAGNESIUM TRANSPORTER MGTE"/>
    <property type="match status" value="1"/>
</dbReference>
<evidence type="ECO:0000256" key="2">
    <source>
        <dbReference type="ARBA" id="ARBA00009749"/>
    </source>
</evidence>
<evidence type="ECO:0000313" key="12">
    <source>
        <dbReference type="Proteomes" id="UP000824262"/>
    </source>
</evidence>
<dbReference type="Pfam" id="PF03448">
    <property type="entry name" value="MgtE_N"/>
    <property type="match status" value="1"/>
</dbReference>
<feature type="transmembrane region" description="Helical" evidence="9">
    <location>
        <begin position="397"/>
        <end position="424"/>
    </location>
</feature>
<dbReference type="SUPFAM" id="SSF161093">
    <property type="entry name" value="MgtE membrane domain-like"/>
    <property type="match status" value="1"/>
</dbReference>
<dbReference type="InterPro" id="IPR006669">
    <property type="entry name" value="MgtE_transporter"/>
</dbReference>
<accession>A0A9D1CSJ8</accession>
<dbReference type="InterPro" id="IPR000644">
    <property type="entry name" value="CBS_dom"/>
</dbReference>
<dbReference type="InterPro" id="IPR036739">
    <property type="entry name" value="SLC41_membr_dom_sf"/>
</dbReference>
<comment type="caution">
    <text evidence="9">Lacks conserved residue(s) required for the propagation of feature annotation.</text>
</comment>
<feature type="transmembrane region" description="Helical" evidence="9">
    <location>
        <begin position="364"/>
        <end position="385"/>
    </location>
</feature>
<evidence type="ECO:0000259" key="10">
    <source>
        <dbReference type="PROSITE" id="PS51371"/>
    </source>
</evidence>
<dbReference type="SMART" id="SM00924">
    <property type="entry name" value="MgtE_N"/>
    <property type="match status" value="1"/>
</dbReference>
<evidence type="ECO:0000313" key="11">
    <source>
        <dbReference type="EMBL" id="HIQ78681.1"/>
    </source>
</evidence>
<keyword evidence="9" id="KW-0479">Metal-binding</keyword>
<evidence type="ECO:0000256" key="4">
    <source>
        <dbReference type="ARBA" id="ARBA00022692"/>
    </source>
</evidence>
<comment type="caution">
    <text evidence="11">The sequence shown here is derived from an EMBL/GenBank/DDBJ whole genome shotgun (WGS) entry which is preliminary data.</text>
</comment>
<proteinExistence type="inferred from homology"/>
<dbReference type="Proteomes" id="UP000824262">
    <property type="component" value="Unassembled WGS sequence"/>
</dbReference>
<evidence type="ECO:0000256" key="9">
    <source>
        <dbReference type="RuleBase" id="RU362011"/>
    </source>
</evidence>
<evidence type="ECO:0000256" key="7">
    <source>
        <dbReference type="ARBA" id="ARBA00023136"/>
    </source>
</evidence>
<feature type="domain" description="CBS" evidence="10">
    <location>
        <begin position="206"/>
        <end position="262"/>
    </location>
</feature>
<feature type="transmembrane region" description="Helical" evidence="9">
    <location>
        <begin position="292"/>
        <end position="310"/>
    </location>
</feature>
<feature type="transmembrane region" description="Helical" evidence="9">
    <location>
        <begin position="436"/>
        <end position="460"/>
    </location>
</feature>
<protein>
    <recommendedName>
        <fullName evidence="9">Magnesium transporter MgtE</fullName>
    </recommendedName>
</protein>
<organism evidence="11 12">
    <name type="scientific">Candidatus Scatomorpha intestinavium</name>
    <dbReference type="NCBI Taxonomy" id="2840922"/>
    <lineage>
        <taxon>Bacteria</taxon>
        <taxon>Bacillati</taxon>
        <taxon>Bacillota</taxon>
        <taxon>Clostridia</taxon>
        <taxon>Eubacteriales</taxon>
        <taxon>Candidatus Scatomorpha</taxon>
    </lineage>
</organism>
<dbReference type="GO" id="GO:0015095">
    <property type="term" value="F:magnesium ion transmembrane transporter activity"/>
    <property type="evidence" value="ECO:0007669"/>
    <property type="project" value="UniProtKB-UniRule"/>
</dbReference>
<evidence type="ECO:0000256" key="6">
    <source>
        <dbReference type="ARBA" id="ARBA00022989"/>
    </source>
</evidence>
<reference evidence="11" key="1">
    <citation type="submission" date="2020-10" db="EMBL/GenBank/DDBJ databases">
        <authorList>
            <person name="Gilroy R."/>
        </authorList>
    </citation>
    <scope>NUCLEOTIDE SEQUENCE</scope>
    <source>
        <strain evidence="11">ChiBcolR7-354</strain>
    </source>
</reference>
<dbReference type="EMBL" id="DVGA01000053">
    <property type="protein sequence ID" value="HIQ78681.1"/>
    <property type="molecule type" value="Genomic_DNA"/>
</dbReference>
<evidence type="ECO:0000256" key="3">
    <source>
        <dbReference type="ARBA" id="ARBA00022448"/>
    </source>
</evidence>
<keyword evidence="5 9" id="KW-0460">Magnesium</keyword>
<sequence>MEEKSYDQRRERLLELVRSKRLKALQLELEEMNEFDIAEFITELGEEDSLKMATVFRLLSKEHGAEVFAELDAPEQQEIINSITDKELGEIVEDMYVDDAVDMMEELPANIVKRVMRAATPETRALINQYLKYPENSAGSIMTAEFVDLKKYMNVRESIARIRRIGDDKETIYVCYVTSADRKLEGVVTVKDLLLSDDDAVIEDIMDRNVIFCRTTDDRSEAAERISDYDLLAVPVVDKEDRLVGIVTVDDVIDVLEEEATEDFDLMAGISPSDKPYSRTGVVEMWKRRIPWLMFLMLSATFTSMIITHFEDALSRFAVLTGFVPMLMGTGGNSGSQSSTAVIRSLSIGDTEPRDILSVVWKEIRVAVLCGITLACVNFIKMLLVDRILLSNPDVTVMVAFTVSLTIVFVVIFAKSVGCILPMIAEKIGIDPAVMASPLISTITDAVSLLIYFTLATIILRI</sequence>
<evidence type="ECO:0000256" key="1">
    <source>
        <dbReference type="ARBA" id="ARBA00004141"/>
    </source>
</evidence>
<dbReference type="SMART" id="SM00116">
    <property type="entry name" value="CBS"/>
    <property type="match status" value="1"/>
</dbReference>
<dbReference type="InterPro" id="IPR006667">
    <property type="entry name" value="SLC41_membr_dom"/>
</dbReference>
<dbReference type="SUPFAM" id="SSF54631">
    <property type="entry name" value="CBS-domain pair"/>
    <property type="match status" value="1"/>
</dbReference>
<evidence type="ECO:0000256" key="5">
    <source>
        <dbReference type="ARBA" id="ARBA00022842"/>
    </source>
</evidence>
<dbReference type="Gene3D" id="1.10.357.20">
    <property type="entry name" value="SLC41 divalent cation transporters, integral membrane domain"/>
    <property type="match status" value="1"/>
</dbReference>
<dbReference type="InterPro" id="IPR038076">
    <property type="entry name" value="MgtE_N_sf"/>
</dbReference>
<reference evidence="11" key="2">
    <citation type="journal article" date="2021" name="PeerJ">
        <title>Extensive microbial diversity within the chicken gut microbiome revealed by metagenomics and culture.</title>
        <authorList>
            <person name="Gilroy R."/>
            <person name="Ravi A."/>
            <person name="Getino M."/>
            <person name="Pursley I."/>
            <person name="Horton D.L."/>
            <person name="Alikhan N.F."/>
            <person name="Baker D."/>
            <person name="Gharbi K."/>
            <person name="Hall N."/>
            <person name="Watson M."/>
            <person name="Adriaenssens E.M."/>
            <person name="Foster-Nyarko E."/>
            <person name="Jarju S."/>
            <person name="Secka A."/>
            <person name="Antonio M."/>
            <person name="Oren A."/>
            <person name="Chaudhuri R.R."/>
            <person name="La Ragione R."/>
            <person name="Hildebrand F."/>
            <person name="Pallen M.J."/>
        </authorList>
    </citation>
    <scope>NUCLEOTIDE SEQUENCE</scope>
    <source>
        <strain evidence="11">ChiBcolR7-354</strain>
    </source>
</reference>
<keyword evidence="8" id="KW-0129">CBS domain</keyword>
<dbReference type="InterPro" id="IPR046342">
    <property type="entry name" value="CBS_dom_sf"/>
</dbReference>
<dbReference type="CDD" id="cd04606">
    <property type="entry name" value="CBS_pair_Mg_transporter"/>
    <property type="match status" value="1"/>
</dbReference>
<name>A0A9D1CSJ8_9FIRM</name>
<keyword evidence="4 9" id="KW-0812">Transmembrane</keyword>
<keyword evidence="7 9" id="KW-0472">Membrane</keyword>
<comment type="function">
    <text evidence="9">Acts as a magnesium transporter.</text>
</comment>